<feature type="chain" id="PRO_5024396547" description="Sulfurtransferase" evidence="3">
    <location>
        <begin position="20"/>
        <end position="287"/>
    </location>
</feature>
<dbReference type="CDD" id="cd01448">
    <property type="entry name" value="TST_Repeat_1"/>
    <property type="match status" value="1"/>
</dbReference>
<dbReference type="Pfam" id="PF00581">
    <property type="entry name" value="Rhodanese"/>
    <property type="match status" value="2"/>
</dbReference>
<sequence>MKFTKLFFLLFFSINILFASNKNIPAIVSLDWLKTNFDDPNLVIIDLRTSEDYKELHIKNAVNVPGLKSLFDDKFFMPKLDFLKDLFSNAGIDSNSKVVAYDNGDFIWAARFYWILETFGHKEVGIFKYGFTKDTKLDIPTSNKIVKPNRKEFVPRIDNSKIETKLGTLMSIGNKTIIDGRKESHYQGKESTAKRFGHIPSAQNYACTQNYQVTQNGNVMKDISQLKEVYKNIPKDKEIILYCDGGAEAALNFIVLEELGYKVSVYDGSWTEWGNDSEVPIQNPSKE</sequence>
<dbReference type="AlphaFoldDB" id="A0A5R8Y1U9"/>
<gene>
    <name evidence="5" type="ORF">FDK22_04955</name>
</gene>
<keyword evidence="1" id="KW-0677">Repeat</keyword>
<name>A0A5R8Y1U9_9BACT</name>
<dbReference type="PANTHER" id="PTHR43855">
    <property type="entry name" value="THIOSULFATE SULFURTRANSFERASE"/>
    <property type="match status" value="1"/>
</dbReference>
<keyword evidence="2 5" id="KW-0808">Transferase</keyword>
<dbReference type="OrthoDB" id="9781034at2"/>
<organism evidence="5 6">
    <name type="scientific">Arcobacter arenosus</name>
    <dbReference type="NCBI Taxonomy" id="2576037"/>
    <lineage>
        <taxon>Bacteria</taxon>
        <taxon>Pseudomonadati</taxon>
        <taxon>Campylobacterota</taxon>
        <taxon>Epsilonproteobacteria</taxon>
        <taxon>Campylobacterales</taxon>
        <taxon>Arcobacteraceae</taxon>
        <taxon>Arcobacter</taxon>
    </lineage>
</organism>
<evidence type="ECO:0000313" key="5">
    <source>
        <dbReference type="EMBL" id="TLP39223.1"/>
    </source>
</evidence>
<accession>A0A5R8Y1U9</accession>
<dbReference type="PROSITE" id="PS50206">
    <property type="entry name" value="RHODANESE_3"/>
    <property type="match status" value="2"/>
</dbReference>
<dbReference type="InterPro" id="IPR001307">
    <property type="entry name" value="Thiosulphate_STrfase_CS"/>
</dbReference>
<feature type="domain" description="Rhodanese" evidence="4">
    <location>
        <begin position="171"/>
        <end position="282"/>
    </location>
</feature>
<proteinExistence type="predicted"/>
<evidence type="ECO:0000256" key="1">
    <source>
        <dbReference type="ARBA" id="ARBA00022737"/>
    </source>
</evidence>
<dbReference type="RefSeq" id="WP_138151807.1">
    <property type="nucleotide sequence ID" value="NZ_VANU01000002.1"/>
</dbReference>
<dbReference type="InterPro" id="IPR001763">
    <property type="entry name" value="Rhodanese-like_dom"/>
</dbReference>
<dbReference type="EMBL" id="VANU01000002">
    <property type="protein sequence ID" value="TLP39223.1"/>
    <property type="molecule type" value="Genomic_DNA"/>
</dbReference>
<keyword evidence="6" id="KW-1185">Reference proteome</keyword>
<dbReference type="SMART" id="SM00450">
    <property type="entry name" value="RHOD"/>
    <property type="match status" value="2"/>
</dbReference>
<dbReference type="Gene3D" id="3.40.250.10">
    <property type="entry name" value="Rhodanese-like domain"/>
    <property type="match status" value="2"/>
</dbReference>
<dbReference type="GO" id="GO:0004792">
    <property type="term" value="F:thiosulfate-cyanide sulfurtransferase activity"/>
    <property type="evidence" value="ECO:0007669"/>
    <property type="project" value="InterPro"/>
</dbReference>
<evidence type="ECO:0000256" key="2">
    <source>
        <dbReference type="RuleBase" id="RU000507"/>
    </source>
</evidence>
<dbReference type="SUPFAM" id="SSF52821">
    <property type="entry name" value="Rhodanese/Cell cycle control phosphatase"/>
    <property type="match status" value="2"/>
</dbReference>
<evidence type="ECO:0000313" key="6">
    <source>
        <dbReference type="Proteomes" id="UP000308901"/>
    </source>
</evidence>
<evidence type="ECO:0000259" key="4">
    <source>
        <dbReference type="PROSITE" id="PS50206"/>
    </source>
</evidence>
<comment type="caution">
    <text evidence="5">The sequence shown here is derived from an EMBL/GenBank/DDBJ whole genome shotgun (WGS) entry which is preliminary data.</text>
</comment>
<dbReference type="InterPro" id="IPR051126">
    <property type="entry name" value="Thiosulfate_sulfurtransferase"/>
</dbReference>
<dbReference type="InterPro" id="IPR036873">
    <property type="entry name" value="Rhodanese-like_dom_sf"/>
</dbReference>
<dbReference type="Proteomes" id="UP000308901">
    <property type="component" value="Unassembled WGS sequence"/>
</dbReference>
<evidence type="ECO:0000256" key="3">
    <source>
        <dbReference type="SAM" id="SignalP"/>
    </source>
</evidence>
<reference evidence="5 6" key="1">
    <citation type="submission" date="2019-05" db="EMBL/GenBank/DDBJ databases">
        <title>Arcobacter sp. nov., isolated from sea sediment.</title>
        <authorList>
            <person name="Kim W."/>
        </authorList>
    </citation>
    <scope>NUCLEOTIDE SEQUENCE [LARGE SCALE GENOMIC DNA]</scope>
    <source>
        <strain evidence="5 6">CAU 1517</strain>
    </source>
</reference>
<keyword evidence="3" id="KW-0732">Signal</keyword>
<dbReference type="PROSITE" id="PS00683">
    <property type="entry name" value="RHODANESE_2"/>
    <property type="match status" value="1"/>
</dbReference>
<dbReference type="PANTHER" id="PTHR43855:SF1">
    <property type="entry name" value="THIOSULFATE SULFURTRANSFERASE"/>
    <property type="match status" value="1"/>
</dbReference>
<feature type="signal peptide" evidence="3">
    <location>
        <begin position="1"/>
        <end position="19"/>
    </location>
</feature>
<feature type="domain" description="Rhodanese" evidence="4">
    <location>
        <begin position="38"/>
        <end position="143"/>
    </location>
</feature>
<protein>
    <recommendedName>
        <fullName evidence="2">Sulfurtransferase</fullName>
    </recommendedName>
</protein>